<organism evidence="1 2">
    <name type="scientific">Pseudoalteromonas marina</name>
    <dbReference type="NCBI Taxonomy" id="267375"/>
    <lineage>
        <taxon>Bacteria</taxon>
        <taxon>Pseudomonadati</taxon>
        <taxon>Pseudomonadota</taxon>
        <taxon>Gammaproteobacteria</taxon>
        <taxon>Alteromonadales</taxon>
        <taxon>Pseudoalteromonadaceae</taxon>
        <taxon>Pseudoalteromonas</taxon>
    </lineage>
</organism>
<proteinExistence type="predicted"/>
<reference evidence="1" key="1">
    <citation type="submission" date="2023-07" db="EMBL/GenBank/DDBJ databases">
        <title>Genome content predicts the carbon catabolic preferences of heterotrophic bacteria.</title>
        <authorList>
            <person name="Gralka M."/>
        </authorList>
    </citation>
    <scope>NUCLEOTIDE SEQUENCE</scope>
    <source>
        <strain evidence="1">4G09</strain>
    </source>
</reference>
<protein>
    <recommendedName>
        <fullName evidence="3">Orphan protein</fullName>
    </recommendedName>
</protein>
<evidence type="ECO:0000313" key="1">
    <source>
        <dbReference type="EMBL" id="MDP2563679.1"/>
    </source>
</evidence>
<evidence type="ECO:0000313" key="2">
    <source>
        <dbReference type="Proteomes" id="UP001177212"/>
    </source>
</evidence>
<sequence>MDEPLANRLKQLHENTQRLLTGYNNKEHWQALYPMACKLAEQYRILYEHCPNALLSKLTLFNPQYSYSTNLVISQCVITAGLCASQNYDKKLTELYISAALVEHICVCSQLNKLAEQSKFSANDKKIWQLRHQFAAKIMLSCGNSAAPITHILAKLNKYKQALVNTPKTMLYDGGITLVALANIIAMNITHTPAKKHISFYQALADLYLRTPNLFAQHLVKSYVADVGPFLAGSRVIYQDQSMVYLATDKQNRHILVNSENKQKLAWYRIKASLKDNPKQWKCADKKLIYSVWNSEHITINEPSSLDKPRQLIELISQIKVNQEYSFKGLNKIMGHHPEIIARVCEAVKPYNKEHQAAKDLRHSLSMVGYNNAPAIIQRVVFEQLVNSTPHPLQRFIVNRLDSLVKIMALLVAPNKQYQFEHITLPLYAYTHFMLTQCSSHLTRKVAIDEVPNKTLSAPFSAFFGVESIKNEHIESLFSQLLSDNPWANTLLQAEHTAKKQLTNKHKLWVALKVIAQQVFKPELKLTPWQQQTLSEQLELNGWNEERTFYDQLGNLQIYNNI</sequence>
<gene>
    <name evidence="1" type="ORF">Q8W34_03500</name>
</gene>
<accession>A0ABT9FA65</accession>
<evidence type="ECO:0008006" key="3">
    <source>
        <dbReference type="Google" id="ProtNLM"/>
    </source>
</evidence>
<dbReference type="RefSeq" id="WP_305471398.1">
    <property type="nucleotide sequence ID" value="NZ_JAUYVT010000002.1"/>
</dbReference>
<comment type="caution">
    <text evidence="1">The sequence shown here is derived from an EMBL/GenBank/DDBJ whole genome shotgun (WGS) entry which is preliminary data.</text>
</comment>
<keyword evidence="2" id="KW-1185">Reference proteome</keyword>
<dbReference type="EMBL" id="JAUYVT010000002">
    <property type="protein sequence ID" value="MDP2563679.1"/>
    <property type="molecule type" value="Genomic_DNA"/>
</dbReference>
<dbReference type="Proteomes" id="UP001177212">
    <property type="component" value="Unassembled WGS sequence"/>
</dbReference>
<name>A0ABT9FA65_9GAMM</name>